<name>A0A317SF85_9PEZI</name>
<accession>A0A317SF85</accession>
<dbReference type="EMBL" id="PYWC01000093">
    <property type="protein sequence ID" value="PWW72858.1"/>
    <property type="molecule type" value="Genomic_DNA"/>
</dbReference>
<feature type="coiled-coil region" evidence="1">
    <location>
        <begin position="123"/>
        <end position="150"/>
    </location>
</feature>
<sequence length="293" mass="33062">MAPTKKQLLQDECKGLGLSSTGRVAQLTKHIDNQKKSKQISSKDEEDPMCDAILVTQSMLGDKDDMKIQAKAAYEQELEKEELEVGHVRGEVYVGNRRGVGLAGMKAKLDLLETQVKNHEIWAKDHESRAKDLESDAKELRARVATLSLAAQDYKRVRQRFISTFKRIKLPDQMEESDYDIIRNGNSIAHGGDAAVDAWLYEGIGGRKDIYAFQQLYRLHPSEETLKILDIHAEVQAHNQKTGTNEFYQKFAAFILAFQKSNLNMAYLIDKAANATRAAYGALLNCPRYRNGE</sequence>
<dbReference type="Proteomes" id="UP000246991">
    <property type="component" value="Unassembled WGS sequence"/>
</dbReference>
<proteinExistence type="predicted"/>
<evidence type="ECO:0008006" key="4">
    <source>
        <dbReference type="Google" id="ProtNLM"/>
    </source>
</evidence>
<evidence type="ECO:0000256" key="1">
    <source>
        <dbReference type="SAM" id="Coils"/>
    </source>
</evidence>
<protein>
    <recommendedName>
        <fullName evidence="4">SAP domain-containing protein</fullName>
    </recommendedName>
</protein>
<gene>
    <name evidence="2" type="ORF">C7212DRAFT_347670</name>
</gene>
<comment type="caution">
    <text evidence="2">The sequence shown here is derived from an EMBL/GenBank/DDBJ whole genome shotgun (WGS) entry which is preliminary data.</text>
</comment>
<keyword evidence="3" id="KW-1185">Reference proteome</keyword>
<evidence type="ECO:0000313" key="3">
    <source>
        <dbReference type="Proteomes" id="UP000246991"/>
    </source>
</evidence>
<dbReference type="OrthoDB" id="5420280at2759"/>
<dbReference type="STRING" id="42249.A0A317SF85"/>
<keyword evidence="1" id="KW-0175">Coiled coil</keyword>
<organism evidence="2 3">
    <name type="scientific">Tuber magnatum</name>
    <name type="common">white Piedmont truffle</name>
    <dbReference type="NCBI Taxonomy" id="42249"/>
    <lineage>
        <taxon>Eukaryota</taxon>
        <taxon>Fungi</taxon>
        <taxon>Dikarya</taxon>
        <taxon>Ascomycota</taxon>
        <taxon>Pezizomycotina</taxon>
        <taxon>Pezizomycetes</taxon>
        <taxon>Pezizales</taxon>
        <taxon>Tuberaceae</taxon>
        <taxon>Tuber</taxon>
    </lineage>
</organism>
<reference evidence="2 3" key="1">
    <citation type="submission" date="2018-03" db="EMBL/GenBank/DDBJ databases">
        <title>Genomes of Pezizomycetes fungi and the evolution of truffles.</title>
        <authorList>
            <person name="Murat C."/>
            <person name="Payen T."/>
            <person name="Noel B."/>
            <person name="Kuo A."/>
            <person name="Martin F.M."/>
        </authorList>
    </citation>
    <scope>NUCLEOTIDE SEQUENCE [LARGE SCALE GENOMIC DNA]</scope>
    <source>
        <strain evidence="2">091103-1</strain>
    </source>
</reference>
<dbReference type="AlphaFoldDB" id="A0A317SF85"/>
<evidence type="ECO:0000313" key="2">
    <source>
        <dbReference type="EMBL" id="PWW72858.1"/>
    </source>
</evidence>